<protein>
    <recommendedName>
        <fullName evidence="6">Ig-like domain-containing protein</fullName>
    </recommendedName>
</protein>
<dbReference type="Pfam" id="PF22705">
    <property type="entry name" value="C2-set_3"/>
    <property type="match status" value="1"/>
</dbReference>
<dbReference type="GO" id="GO:0050852">
    <property type="term" value="P:T cell receptor signaling pathway"/>
    <property type="evidence" value="ECO:0007669"/>
    <property type="project" value="TreeGrafter"/>
</dbReference>
<feature type="transmembrane region" description="Helical" evidence="4">
    <location>
        <begin position="238"/>
        <end position="265"/>
    </location>
</feature>
<evidence type="ECO:0000256" key="5">
    <source>
        <dbReference type="SAM" id="SignalP"/>
    </source>
</evidence>
<dbReference type="GO" id="GO:0005102">
    <property type="term" value="F:signaling receptor binding"/>
    <property type="evidence" value="ECO:0007669"/>
    <property type="project" value="TreeGrafter"/>
</dbReference>
<feature type="chain" id="PRO_5035803741" description="Ig-like domain-containing protein" evidence="5">
    <location>
        <begin position="20"/>
        <end position="339"/>
    </location>
</feature>
<dbReference type="Pfam" id="PF07686">
    <property type="entry name" value="V-set"/>
    <property type="match status" value="1"/>
</dbReference>
<evidence type="ECO:0000313" key="8">
    <source>
        <dbReference type="Proteomes" id="UP000694389"/>
    </source>
</evidence>
<dbReference type="InterPro" id="IPR013106">
    <property type="entry name" value="Ig_V-set"/>
</dbReference>
<reference evidence="7" key="2">
    <citation type="submission" date="2025-09" db="UniProtKB">
        <authorList>
            <consortium name="Ensembl"/>
        </authorList>
    </citation>
    <scope>IDENTIFICATION</scope>
</reference>
<evidence type="ECO:0000313" key="7">
    <source>
        <dbReference type="Ensembl" id="ENSDLAP00005005651.2"/>
    </source>
</evidence>
<dbReference type="AlphaFoldDB" id="A0A8C4DL07"/>
<dbReference type="InterPro" id="IPR007110">
    <property type="entry name" value="Ig-like_dom"/>
</dbReference>
<dbReference type="InterPro" id="IPR003599">
    <property type="entry name" value="Ig_sub"/>
</dbReference>
<dbReference type="InterPro" id="IPR036179">
    <property type="entry name" value="Ig-like_dom_sf"/>
</dbReference>
<keyword evidence="5" id="KW-0732">Signal</keyword>
<proteinExistence type="predicted"/>
<evidence type="ECO:0000256" key="4">
    <source>
        <dbReference type="SAM" id="Phobius"/>
    </source>
</evidence>
<feature type="signal peptide" evidence="5">
    <location>
        <begin position="1"/>
        <end position="19"/>
    </location>
</feature>
<reference evidence="7" key="1">
    <citation type="submission" date="2025-08" db="UniProtKB">
        <authorList>
            <consortium name="Ensembl"/>
        </authorList>
    </citation>
    <scope>IDENTIFICATION</scope>
</reference>
<dbReference type="GeneTree" id="ENSGT01030000235070"/>
<dbReference type="GO" id="GO:0009897">
    <property type="term" value="C:external side of plasma membrane"/>
    <property type="evidence" value="ECO:0007669"/>
    <property type="project" value="TreeGrafter"/>
</dbReference>
<keyword evidence="3" id="KW-0393">Immunoglobulin domain</keyword>
<dbReference type="GO" id="GO:0001817">
    <property type="term" value="P:regulation of cytokine production"/>
    <property type="evidence" value="ECO:0007669"/>
    <property type="project" value="TreeGrafter"/>
</dbReference>
<evidence type="ECO:0000256" key="3">
    <source>
        <dbReference type="ARBA" id="ARBA00023319"/>
    </source>
</evidence>
<keyword evidence="4" id="KW-1133">Transmembrane helix</keyword>
<dbReference type="PANTHER" id="PTHR24100:SF151">
    <property type="entry name" value="ICOS LIGAND"/>
    <property type="match status" value="1"/>
</dbReference>
<dbReference type="SMART" id="SM00409">
    <property type="entry name" value="IG"/>
    <property type="match status" value="2"/>
</dbReference>
<dbReference type="Ensembl" id="ENSDLAT00005005969.2">
    <property type="protein sequence ID" value="ENSDLAP00005005651.2"/>
    <property type="gene ID" value="ENSDLAG00005002727.2"/>
</dbReference>
<comment type="subcellular location">
    <subcellularLocation>
        <location evidence="1">Membrane</location>
    </subcellularLocation>
</comment>
<dbReference type="Proteomes" id="UP000694389">
    <property type="component" value="Unassembled WGS sequence"/>
</dbReference>
<organism evidence="7 8">
    <name type="scientific">Dicentrarchus labrax</name>
    <name type="common">European seabass</name>
    <name type="synonym">Morone labrax</name>
    <dbReference type="NCBI Taxonomy" id="13489"/>
    <lineage>
        <taxon>Eukaryota</taxon>
        <taxon>Metazoa</taxon>
        <taxon>Chordata</taxon>
        <taxon>Craniata</taxon>
        <taxon>Vertebrata</taxon>
        <taxon>Euteleostomi</taxon>
        <taxon>Actinopterygii</taxon>
        <taxon>Neopterygii</taxon>
        <taxon>Teleostei</taxon>
        <taxon>Neoteleostei</taxon>
        <taxon>Acanthomorphata</taxon>
        <taxon>Eupercaria</taxon>
        <taxon>Moronidae</taxon>
        <taxon>Dicentrarchus</taxon>
    </lineage>
</organism>
<evidence type="ECO:0000259" key="6">
    <source>
        <dbReference type="PROSITE" id="PS50835"/>
    </source>
</evidence>
<dbReference type="Gene3D" id="2.60.40.10">
    <property type="entry name" value="Immunoglobulins"/>
    <property type="match status" value="2"/>
</dbReference>
<sequence>MKIMILCLCLLSTITLGHGHGPAVVRVEEGSDVILPCSLSSKENIVDKLFDWRKDGQKKKEEVFLYDGGDHYNNGRPGQDEQFKGRVSHFKDQLKNGNASIKINNTKISDSGNYTCDFPHLEPRQTFYIELVVGAALKPYTRTLTATEDGALLQCVVEGASPKPKVEWKDRAGNILPAEEPQVSDRGGSYDVTLLTTVTKTDHYRCVVTQEEIHHQTHSETYVFIYEKLREESSSKELIGWLGGFFSGWVSGVLTLAAVLVLLVATKCIIIRRIKEHRSRERLENAEYKKKNLSLSKLQQREDEESVKLQNGEYRQREAVVSGPMLHILIYFIRNWGRR</sequence>
<dbReference type="PANTHER" id="PTHR24100">
    <property type="entry name" value="BUTYROPHILIN"/>
    <property type="match status" value="1"/>
</dbReference>
<accession>A0A8C4DL07</accession>
<name>A0A8C4DL07_DICLA</name>
<feature type="domain" description="Ig-like" evidence="6">
    <location>
        <begin position="153"/>
        <end position="223"/>
    </location>
</feature>
<dbReference type="PROSITE" id="PS50835">
    <property type="entry name" value="IG_LIKE"/>
    <property type="match status" value="2"/>
</dbReference>
<keyword evidence="4" id="KW-0812">Transmembrane</keyword>
<keyword evidence="2 4" id="KW-0472">Membrane</keyword>
<dbReference type="SMART" id="SM00406">
    <property type="entry name" value="IGv"/>
    <property type="match status" value="1"/>
</dbReference>
<dbReference type="InterPro" id="IPR053896">
    <property type="entry name" value="BTN3A2-like_Ig-C"/>
</dbReference>
<keyword evidence="8" id="KW-1185">Reference proteome</keyword>
<dbReference type="SUPFAM" id="SSF48726">
    <property type="entry name" value="Immunoglobulin"/>
    <property type="match status" value="2"/>
</dbReference>
<dbReference type="InterPro" id="IPR013783">
    <property type="entry name" value="Ig-like_fold"/>
</dbReference>
<evidence type="ECO:0000256" key="2">
    <source>
        <dbReference type="ARBA" id="ARBA00023136"/>
    </source>
</evidence>
<dbReference type="InterPro" id="IPR050504">
    <property type="entry name" value="IgSF_BTN/MOG"/>
</dbReference>
<evidence type="ECO:0000256" key="1">
    <source>
        <dbReference type="ARBA" id="ARBA00004370"/>
    </source>
</evidence>
<feature type="domain" description="Ig-like" evidence="6">
    <location>
        <begin position="27"/>
        <end position="145"/>
    </location>
</feature>